<organism evidence="2">
    <name type="scientific">Calcidiscus leptoporus</name>
    <dbReference type="NCBI Taxonomy" id="127549"/>
    <lineage>
        <taxon>Eukaryota</taxon>
        <taxon>Haptista</taxon>
        <taxon>Haptophyta</taxon>
        <taxon>Prymnesiophyceae</taxon>
        <taxon>Coccolithales</taxon>
        <taxon>Calcidiscaceae</taxon>
        <taxon>Calcidiscus</taxon>
    </lineage>
</organism>
<dbReference type="EMBL" id="HBER01024368">
    <property type="protein sequence ID" value="CAD8536957.1"/>
    <property type="molecule type" value="Transcribed_RNA"/>
</dbReference>
<protein>
    <submittedName>
        <fullName evidence="2">Uncharacterized protein</fullName>
    </submittedName>
</protein>
<name>A0A7S0J0J5_9EUKA</name>
<feature type="region of interest" description="Disordered" evidence="1">
    <location>
        <begin position="1"/>
        <end position="24"/>
    </location>
</feature>
<evidence type="ECO:0000313" key="2">
    <source>
        <dbReference type="EMBL" id="CAD8536957.1"/>
    </source>
</evidence>
<sequence length="486" mass="53041">MAASLEFPPLPPHPPLSPPSPPRLAMQQRHHAQNATLRAPGASPAAPATAHVEALEVCIRNFSRLVAASAPRWTDHCLSPAAKTALQTAQVAPLLDGVRVAWGYPSALWCAFWATPMPDEPFHKHWREELLCPWRKYEDAGGALHCPDALRPADQNGVPTHNHLQQSYYHVILHVMPCAVCAALRDRFSEEEAGGRRVDKRYEPLVSKGTPAPASMFHDGTGWPNQWDLHPVGVWLATDATKWGWPPAKVVDVLSKFRLDNGEVMHGYVWGSLQRLPPSADPVQWAIDASAPTWQIDAHGAGERGYGFSGRESNLEFAHASGHGYYYFYQGDLQAAMRACWSARVEAPFRKHATSTDYQQLGKGKDRKWNSKYLWAWRWACSGGAFHSAFNALSAEALHQMAAMGVTDARQYVCQQNAAASAVSKGTGTVHGDKTGFKEGDCPAGLGADEAQGRLQMVKQGMCASHVKPSAGPLAPHRVLVSSPPS</sequence>
<evidence type="ECO:0000256" key="1">
    <source>
        <dbReference type="SAM" id="MobiDB-lite"/>
    </source>
</evidence>
<accession>A0A7S0J0J5</accession>
<proteinExistence type="predicted"/>
<reference evidence="2" key="1">
    <citation type="submission" date="2021-01" db="EMBL/GenBank/DDBJ databases">
        <authorList>
            <person name="Corre E."/>
            <person name="Pelletier E."/>
            <person name="Niang G."/>
            <person name="Scheremetjew M."/>
            <person name="Finn R."/>
            <person name="Kale V."/>
            <person name="Holt S."/>
            <person name="Cochrane G."/>
            <person name="Meng A."/>
            <person name="Brown T."/>
            <person name="Cohen L."/>
        </authorList>
    </citation>
    <scope>NUCLEOTIDE SEQUENCE</scope>
    <source>
        <strain evidence="2">RCC1130</strain>
    </source>
</reference>
<feature type="compositionally biased region" description="Pro residues" evidence="1">
    <location>
        <begin position="8"/>
        <end position="22"/>
    </location>
</feature>
<dbReference type="AlphaFoldDB" id="A0A7S0J0J5"/>
<gene>
    <name evidence="2" type="ORF">CLEP1334_LOCUS12239</name>
</gene>